<keyword evidence="1" id="KW-0812">Transmembrane</keyword>
<dbReference type="EMBL" id="FUKM01000050">
    <property type="protein sequence ID" value="SJN14036.1"/>
    <property type="molecule type" value="Genomic_DNA"/>
</dbReference>
<reference evidence="2 3" key="1">
    <citation type="submission" date="2017-02" db="EMBL/GenBank/DDBJ databases">
        <authorList>
            <person name="Dridi B."/>
        </authorList>
    </citation>
    <scope>NUCLEOTIDE SEQUENCE [LARGE SCALE GENOMIC DNA]</scope>
    <source>
        <strain evidence="2 3">JB380</strain>
    </source>
</reference>
<accession>A0A1R4I2T8</accession>
<organism evidence="2 3">
    <name type="scientific">Halomonas citrativorans</name>
    <dbReference type="NCBI Taxonomy" id="2742612"/>
    <lineage>
        <taxon>Bacteria</taxon>
        <taxon>Pseudomonadati</taxon>
        <taxon>Pseudomonadota</taxon>
        <taxon>Gammaproteobacteria</taxon>
        <taxon>Oceanospirillales</taxon>
        <taxon>Halomonadaceae</taxon>
        <taxon>Halomonas</taxon>
    </lineage>
</organism>
<comment type="caution">
    <text evidence="2">The sequence shown here is derived from an EMBL/GenBank/DDBJ whole genome shotgun (WGS) entry which is preliminary data.</text>
</comment>
<sequence length="40" mass="4131">MALSTAPTLSTLMTCTLLTLLLMGAMLGIAPNDLLANLLL</sequence>
<keyword evidence="1" id="KW-0472">Membrane</keyword>
<evidence type="ECO:0000313" key="2">
    <source>
        <dbReference type="EMBL" id="SJN14036.1"/>
    </source>
</evidence>
<keyword evidence="1" id="KW-1133">Transmembrane helix</keyword>
<protein>
    <submittedName>
        <fullName evidence="2">Uncharacterized protein</fullName>
    </submittedName>
</protein>
<gene>
    <name evidence="2" type="ORF">CZ787_13130</name>
</gene>
<name>A0A1R4I2T8_9GAMM</name>
<feature type="transmembrane region" description="Helical" evidence="1">
    <location>
        <begin position="12"/>
        <end position="30"/>
    </location>
</feature>
<evidence type="ECO:0000256" key="1">
    <source>
        <dbReference type="SAM" id="Phobius"/>
    </source>
</evidence>
<evidence type="ECO:0000313" key="3">
    <source>
        <dbReference type="Proteomes" id="UP000196331"/>
    </source>
</evidence>
<proteinExistence type="predicted"/>
<dbReference type="AlphaFoldDB" id="A0A1R4I2T8"/>
<dbReference type="Proteomes" id="UP000196331">
    <property type="component" value="Unassembled WGS sequence"/>
</dbReference>